<keyword evidence="2" id="KW-1185">Reference proteome</keyword>
<dbReference type="PANTHER" id="PTHR47326">
    <property type="entry name" value="TRANSPOSABLE ELEMENT TC3 TRANSPOSASE-LIKE PROTEIN"/>
    <property type="match status" value="1"/>
</dbReference>
<dbReference type="PANTHER" id="PTHR47326:SF1">
    <property type="entry name" value="HTH PSQ-TYPE DOMAIN-CONTAINING PROTEIN"/>
    <property type="match status" value="1"/>
</dbReference>
<evidence type="ECO:0000313" key="1">
    <source>
        <dbReference type="EMBL" id="KOC64560.1"/>
    </source>
</evidence>
<evidence type="ECO:0008006" key="3">
    <source>
        <dbReference type="Google" id="ProtNLM"/>
    </source>
</evidence>
<accession>A0A0L7R127</accession>
<dbReference type="AlphaFoldDB" id="A0A0L7R127"/>
<dbReference type="Proteomes" id="UP000053825">
    <property type="component" value="Unassembled WGS sequence"/>
</dbReference>
<gene>
    <name evidence="1" type="ORF">WH47_12024</name>
</gene>
<dbReference type="STRING" id="597456.A0A0L7R127"/>
<protein>
    <recommendedName>
        <fullName evidence="3">Histone-lysine N-methyltransferase SETMAR</fullName>
    </recommendedName>
</protein>
<evidence type="ECO:0000313" key="2">
    <source>
        <dbReference type="Proteomes" id="UP000053825"/>
    </source>
</evidence>
<proteinExistence type="predicted"/>
<organism evidence="1 2">
    <name type="scientific">Habropoda laboriosa</name>
    <dbReference type="NCBI Taxonomy" id="597456"/>
    <lineage>
        <taxon>Eukaryota</taxon>
        <taxon>Metazoa</taxon>
        <taxon>Ecdysozoa</taxon>
        <taxon>Arthropoda</taxon>
        <taxon>Hexapoda</taxon>
        <taxon>Insecta</taxon>
        <taxon>Pterygota</taxon>
        <taxon>Neoptera</taxon>
        <taxon>Endopterygota</taxon>
        <taxon>Hymenoptera</taxon>
        <taxon>Apocrita</taxon>
        <taxon>Aculeata</taxon>
        <taxon>Apoidea</taxon>
        <taxon>Anthophila</taxon>
        <taxon>Apidae</taxon>
        <taxon>Habropoda</taxon>
    </lineage>
</organism>
<sequence>GSLATLKSNHRKWTTDETSEIDVPAMVARNPQISSRQIKRESAISRRSVLRILVRYKFHPHHISLHQDLHGKNLTNYVAFCQWAQYEIQMNGTFSSSILFTDINVRCGIVRDQIIEPYFIDGTLTGGKCECFIRNALTTLLENVPLNVHQTMCNYARRARNELYPNR</sequence>
<reference evidence="1 2" key="1">
    <citation type="submission" date="2015-07" db="EMBL/GenBank/DDBJ databases">
        <title>The genome of Habropoda laboriosa.</title>
        <authorList>
            <person name="Pan H."/>
            <person name="Kapheim K."/>
        </authorList>
    </citation>
    <scope>NUCLEOTIDE SEQUENCE [LARGE SCALE GENOMIC DNA]</scope>
    <source>
        <strain evidence="1">0110345459</strain>
    </source>
</reference>
<feature type="non-terminal residue" evidence="1">
    <location>
        <position position="1"/>
    </location>
</feature>
<name>A0A0L7R127_9HYME</name>
<dbReference type="EMBL" id="KQ414668">
    <property type="protein sequence ID" value="KOC64560.1"/>
    <property type="molecule type" value="Genomic_DNA"/>
</dbReference>